<evidence type="ECO:0000256" key="2">
    <source>
        <dbReference type="ARBA" id="ARBA00023163"/>
    </source>
</evidence>
<keyword evidence="2" id="KW-0804">Transcription</keyword>
<organism evidence="4 5">
    <name type="scientific">Phaeovibrio sulfidiphilus</name>
    <dbReference type="NCBI Taxonomy" id="1220600"/>
    <lineage>
        <taxon>Bacteria</taxon>
        <taxon>Pseudomonadati</taxon>
        <taxon>Pseudomonadota</taxon>
        <taxon>Alphaproteobacteria</taxon>
        <taxon>Rhodospirillales</taxon>
        <taxon>Rhodospirillaceae</taxon>
        <taxon>Phaeovibrio</taxon>
    </lineage>
</organism>
<keyword evidence="1" id="KW-0805">Transcription regulation</keyword>
<dbReference type="InterPro" id="IPR018060">
    <property type="entry name" value="HTH_AraC"/>
</dbReference>
<dbReference type="PANTHER" id="PTHR47893">
    <property type="entry name" value="REGULATORY PROTEIN PCHR"/>
    <property type="match status" value="1"/>
</dbReference>
<dbReference type="Gene3D" id="1.10.10.60">
    <property type="entry name" value="Homeodomain-like"/>
    <property type="match status" value="2"/>
</dbReference>
<dbReference type="EMBL" id="JACZHT010000004">
    <property type="protein sequence ID" value="MBE1237227.1"/>
    <property type="molecule type" value="Genomic_DNA"/>
</dbReference>
<dbReference type="AlphaFoldDB" id="A0A8J6YX15"/>
<comment type="caution">
    <text evidence="4">The sequence shown here is derived from an EMBL/GenBank/DDBJ whole genome shotgun (WGS) entry which is preliminary data.</text>
</comment>
<gene>
    <name evidence="4" type="ORF">IHV25_06155</name>
</gene>
<reference evidence="4" key="1">
    <citation type="submission" date="2020-10" db="EMBL/GenBank/DDBJ databases">
        <title>Genome sequence of the unusual species of purple photosynthetic bacteria, Phaeovibrio sulfidiphilus DSM 23193, type strain.</title>
        <authorList>
            <person name="Kyndt J.A."/>
            <person name="Meyer T.E."/>
        </authorList>
    </citation>
    <scope>NUCLEOTIDE SEQUENCE</scope>
    <source>
        <strain evidence="4">DSM 23193</strain>
    </source>
</reference>
<accession>A0A8J6YX15</accession>
<evidence type="ECO:0000256" key="1">
    <source>
        <dbReference type="ARBA" id="ARBA00023015"/>
    </source>
</evidence>
<evidence type="ECO:0000313" key="5">
    <source>
        <dbReference type="Proteomes" id="UP000631034"/>
    </source>
</evidence>
<dbReference type="GO" id="GO:0003700">
    <property type="term" value="F:DNA-binding transcription factor activity"/>
    <property type="evidence" value="ECO:0007669"/>
    <property type="project" value="InterPro"/>
</dbReference>
<dbReference type="PROSITE" id="PS01124">
    <property type="entry name" value="HTH_ARAC_FAMILY_2"/>
    <property type="match status" value="1"/>
</dbReference>
<evidence type="ECO:0000259" key="3">
    <source>
        <dbReference type="PROSITE" id="PS01124"/>
    </source>
</evidence>
<sequence length="309" mass="33817">MASDSEALEQVEPDGVSCAPTPDLLMHPLSLPRGITLLRHCLQPGTEAAPMDGSLPPGIRVGVMLSGSLDMYPRNRARPVTLSSPLLYLAASTEGYPTRYVLHPGEPITYVSIQFSCLKTAGINMEDLAEARSPHDDDPLPRVLLRPADRTLCSLARQLLNCPLNSASGSLYETAKALEFAALAIEGLVCRKDTADTAALSALDVTRVQKACAILVEHMQAPPSLPELARQSGLNVRKLTRGFRRLYGDSPYAYLKRRRLERAYQLLAAGEMNVSQTAFSVGYTLPHFCSLFQKHYGHPPGQIRRTHPF</sequence>
<dbReference type="SUPFAM" id="SSF46689">
    <property type="entry name" value="Homeodomain-like"/>
    <property type="match status" value="2"/>
</dbReference>
<dbReference type="RefSeq" id="WP_192534242.1">
    <property type="nucleotide sequence ID" value="NZ_JACZHT010000004.1"/>
</dbReference>
<dbReference type="GO" id="GO:0043565">
    <property type="term" value="F:sequence-specific DNA binding"/>
    <property type="evidence" value="ECO:0007669"/>
    <property type="project" value="InterPro"/>
</dbReference>
<keyword evidence="5" id="KW-1185">Reference proteome</keyword>
<name>A0A8J6YX15_9PROT</name>
<dbReference type="Proteomes" id="UP000631034">
    <property type="component" value="Unassembled WGS sequence"/>
</dbReference>
<dbReference type="InterPro" id="IPR053142">
    <property type="entry name" value="PchR_regulatory_protein"/>
</dbReference>
<feature type="domain" description="HTH araC/xylS-type" evidence="3">
    <location>
        <begin position="209"/>
        <end position="306"/>
    </location>
</feature>
<dbReference type="Pfam" id="PF12833">
    <property type="entry name" value="HTH_18"/>
    <property type="match status" value="1"/>
</dbReference>
<dbReference type="InterPro" id="IPR009057">
    <property type="entry name" value="Homeodomain-like_sf"/>
</dbReference>
<evidence type="ECO:0000313" key="4">
    <source>
        <dbReference type="EMBL" id="MBE1237227.1"/>
    </source>
</evidence>
<protein>
    <submittedName>
        <fullName evidence="4">Helix-turn-helix transcriptional regulator</fullName>
    </submittedName>
</protein>
<proteinExistence type="predicted"/>
<dbReference type="PANTHER" id="PTHR47893:SF1">
    <property type="entry name" value="REGULATORY PROTEIN PCHR"/>
    <property type="match status" value="1"/>
</dbReference>
<dbReference type="SMART" id="SM00342">
    <property type="entry name" value="HTH_ARAC"/>
    <property type="match status" value="1"/>
</dbReference>